<accession>A0A085TT38</accession>
<reference evidence="4 5" key="2">
    <citation type="journal article" date="2015" name="Antonie Van Leeuwenhoek">
        <title>Thioclava indica sp. nov., isolated from surface seawater of the Indian Ocean.</title>
        <authorList>
            <person name="Liu Y."/>
            <person name="Lai Q."/>
            <person name="Du J."/>
            <person name="Xu H."/>
            <person name="Jiang L."/>
            <person name="Shao Z."/>
        </authorList>
    </citation>
    <scope>NUCLEOTIDE SEQUENCE [LARGE SCALE GENOMIC DNA]</scope>
    <source>
        <strain evidence="4 5">13D2W-2</strain>
    </source>
</reference>
<proteinExistence type="inferred from homology"/>
<dbReference type="eggNOG" id="COG0071">
    <property type="taxonomic scope" value="Bacteria"/>
</dbReference>
<comment type="caution">
    <text evidence="4">The sequence shown here is derived from an EMBL/GenBank/DDBJ whole genome shotgun (WGS) entry which is preliminary data.</text>
</comment>
<dbReference type="InterPro" id="IPR008978">
    <property type="entry name" value="HSP20-like_chaperone"/>
</dbReference>
<keyword evidence="5" id="KW-1185">Reference proteome</keyword>
<dbReference type="SUPFAM" id="SSF49764">
    <property type="entry name" value="HSP20-like chaperones"/>
    <property type="match status" value="1"/>
</dbReference>
<evidence type="ECO:0000313" key="5">
    <source>
        <dbReference type="Proteomes" id="UP000028607"/>
    </source>
</evidence>
<dbReference type="AlphaFoldDB" id="A0A085TT38"/>
<dbReference type="EMBL" id="AQRC01000014">
    <property type="protein sequence ID" value="KFE33885.1"/>
    <property type="molecule type" value="Genomic_DNA"/>
</dbReference>
<dbReference type="Gene3D" id="2.60.40.790">
    <property type="match status" value="1"/>
</dbReference>
<keyword evidence="4" id="KW-0346">Stress response</keyword>
<dbReference type="PANTHER" id="PTHR11527">
    <property type="entry name" value="HEAT-SHOCK PROTEIN 20 FAMILY MEMBER"/>
    <property type="match status" value="1"/>
</dbReference>
<dbReference type="Proteomes" id="UP000028607">
    <property type="component" value="Unassembled WGS sequence"/>
</dbReference>
<protein>
    <submittedName>
        <fullName evidence="4">HspC2 heat shock protein</fullName>
    </submittedName>
</protein>
<dbReference type="OrthoDB" id="9808910at2"/>
<dbReference type="CDD" id="cd06464">
    <property type="entry name" value="ACD_sHsps-like"/>
    <property type="match status" value="1"/>
</dbReference>
<sequence length="149" mass="16637">MFDLLRSEIDRLFDDFSTPALSWPRGLARRSAMTMSGLASLPPMDFVERDGQFELSVEMPGFDASEIDIRLSDGRLTVKGAKAEESEEKEGDYVVHERSSGSVERSITLPRSIDAAKVEARLQNGVLTIVLPKTEEAREQERHVEVRAA</sequence>
<name>A0A085TT38_9RHOB</name>
<dbReference type="Pfam" id="PF00011">
    <property type="entry name" value="HSP20"/>
    <property type="match status" value="1"/>
</dbReference>
<dbReference type="RefSeq" id="WP_051856204.1">
    <property type="nucleotide sequence ID" value="NZ_AQRC01000014.1"/>
</dbReference>
<reference evidence="5" key="1">
    <citation type="submission" date="2013-04" db="EMBL/GenBank/DDBJ databases">
        <title>Thioclava sp. 13D2W-2 Genome Sequencing.</title>
        <authorList>
            <person name="Lai Q."/>
            <person name="Li G."/>
            <person name="Shao Z."/>
        </authorList>
    </citation>
    <scope>NUCLEOTIDE SEQUENCE [LARGE SCALE GENOMIC DNA]</scope>
    <source>
        <strain evidence="5">13D2W-2</strain>
    </source>
</reference>
<comment type="similarity">
    <text evidence="1 2">Belongs to the small heat shock protein (HSP20) family.</text>
</comment>
<dbReference type="PROSITE" id="PS01031">
    <property type="entry name" value="SHSP"/>
    <property type="match status" value="1"/>
</dbReference>
<dbReference type="InterPro" id="IPR031107">
    <property type="entry name" value="Small_HSP"/>
</dbReference>
<dbReference type="STRING" id="1317124.DW2_15505"/>
<evidence type="ECO:0000313" key="4">
    <source>
        <dbReference type="EMBL" id="KFE33885.1"/>
    </source>
</evidence>
<evidence type="ECO:0000256" key="2">
    <source>
        <dbReference type="RuleBase" id="RU003616"/>
    </source>
</evidence>
<dbReference type="InterPro" id="IPR002068">
    <property type="entry name" value="A-crystallin/Hsp20_dom"/>
</dbReference>
<evidence type="ECO:0000259" key="3">
    <source>
        <dbReference type="PROSITE" id="PS01031"/>
    </source>
</evidence>
<dbReference type="PATRIC" id="fig|1317124.6.peg.3117"/>
<gene>
    <name evidence="4" type="ORF">DW2_15505</name>
</gene>
<feature type="domain" description="SHSP" evidence="3">
    <location>
        <begin position="35"/>
        <end position="149"/>
    </location>
</feature>
<evidence type="ECO:0000256" key="1">
    <source>
        <dbReference type="PROSITE-ProRule" id="PRU00285"/>
    </source>
</evidence>
<organism evidence="4 5">
    <name type="scientific">Thioclava atlantica</name>
    <dbReference type="NCBI Taxonomy" id="1317124"/>
    <lineage>
        <taxon>Bacteria</taxon>
        <taxon>Pseudomonadati</taxon>
        <taxon>Pseudomonadota</taxon>
        <taxon>Alphaproteobacteria</taxon>
        <taxon>Rhodobacterales</taxon>
        <taxon>Paracoccaceae</taxon>
        <taxon>Thioclava</taxon>
    </lineage>
</organism>